<reference evidence="1" key="1">
    <citation type="submission" date="2017-12" db="EMBL/GenBank/DDBJ databases">
        <title>Pseudomonas sp. MS586 complete sequence.</title>
        <authorList>
            <person name="Lu S."/>
            <person name="Deng P."/>
        </authorList>
    </citation>
    <scope>NUCLEOTIDE SEQUENCE</scope>
    <source>
        <strain evidence="1">MS586</strain>
    </source>
</reference>
<name>A0ABM6QHI6_9PSED</name>
<dbReference type="RefSeq" id="WP_084776958.1">
    <property type="nucleotide sequence ID" value="NZ_BQIG01000017.1"/>
</dbReference>
<organism evidence="1 2">
    <name type="scientific">Pseudomonas glycinae</name>
    <dbReference type="NCBI Taxonomy" id="1785145"/>
    <lineage>
        <taxon>Bacteria</taxon>
        <taxon>Pseudomonadati</taxon>
        <taxon>Pseudomonadota</taxon>
        <taxon>Gammaproteobacteria</taxon>
        <taxon>Pseudomonadales</taxon>
        <taxon>Pseudomonadaceae</taxon>
        <taxon>Pseudomonas</taxon>
    </lineage>
</organism>
<gene>
    <name evidence="1" type="ORF">AWU82_28480</name>
</gene>
<evidence type="ECO:0000313" key="1">
    <source>
        <dbReference type="EMBL" id="AUG97421.1"/>
    </source>
</evidence>
<dbReference type="EMBL" id="CP014205">
    <property type="protein sequence ID" value="AUG97421.1"/>
    <property type="molecule type" value="Genomic_DNA"/>
</dbReference>
<sequence length="282" mass="31301">MSADDPRATSNDLFAGILLDLPGFEGVDPLDPAGTLPPDAKQNGIVCIINIWPAFPTLPNTRIDRVEIFIVGNPNFVAWAEYGAADYAPEFHIRIRPDLLPDLPTFEIYYTVRSVNQTTSQPRRLTFAITPPPQLLKEATFPDATLWGYIGCKKNNPLDPDALFIWEGIRILIPFNDLFQRGDVISLAWQGWNSLNGSGAALTPEFFFTAPVTDVANKRPVLIVIRPFTAHIEPMRENHSATAKYLLVRNGIPEFSSFTGLVKIDRVIPGTSGFCSDASWMK</sequence>
<evidence type="ECO:0000313" key="2">
    <source>
        <dbReference type="Proteomes" id="UP000075187"/>
    </source>
</evidence>
<dbReference type="Proteomes" id="UP000075187">
    <property type="component" value="Chromosome"/>
</dbReference>
<keyword evidence="2" id="KW-1185">Reference proteome</keyword>
<protein>
    <submittedName>
        <fullName evidence="1">Uncharacterized protein</fullName>
    </submittedName>
</protein>
<proteinExistence type="predicted"/>
<accession>A0ABM6QHI6</accession>